<feature type="region of interest" description="Disordered" evidence="1">
    <location>
        <begin position="47"/>
        <end position="66"/>
    </location>
</feature>
<feature type="compositionally biased region" description="Polar residues" evidence="1">
    <location>
        <begin position="47"/>
        <end position="57"/>
    </location>
</feature>
<sequence>MSDIMEEIVDLSILEALMEASLRNSANGVIVERRGVDFNNFMRSATMAQRRSSQKQTSDADKKEPVWKKVGSGLLESQEPSPPIHIETTFTLFYALKKMYQITKNPFIISTDEKGSIVSPGKILYDNI</sequence>
<evidence type="ECO:0000256" key="1">
    <source>
        <dbReference type="SAM" id="MobiDB-lite"/>
    </source>
</evidence>
<proteinExistence type="predicted"/>
<keyword evidence="3" id="KW-1185">Reference proteome</keyword>
<evidence type="ECO:0000313" key="3">
    <source>
        <dbReference type="Proteomes" id="UP000019763"/>
    </source>
</evidence>
<accession>A0A023B3U5</accession>
<reference evidence="2" key="1">
    <citation type="submission" date="2013-12" db="EMBL/GenBank/DDBJ databases">
        <authorList>
            <person name="Omoto C.K."/>
            <person name="Sibley D."/>
            <person name="Venepally P."/>
            <person name="Hadjithomas M."/>
            <person name="Karamycheva S."/>
            <person name="Brunk B."/>
            <person name="Roos D."/>
            <person name="Caler E."/>
            <person name="Lorenzi H."/>
        </authorList>
    </citation>
    <scope>NUCLEOTIDE SEQUENCE</scope>
</reference>
<organism evidence="2 3">
    <name type="scientific">Gregarina niphandrodes</name>
    <name type="common">Septate eugregarine</name>
    <dbReference type="NCBI Taxonomy" id="110365"/>
    <lineage>
        <taxon>Eukaryota</taxon>
        <taxon>Sar</taxon>
        <taxon>Alveolata</taxon>
        <taxon>Apicomplexa</taxon>
        <taxon>Conoidasida</taxon>
        <taxon>Gregarinasina</taxon>
        <taxon>Eugregarinorida</taxon>
        <taxon>Gregarinidae</taxon>
        <taxon>Gregarina</taxon>
    </lineage>
</organism>
<dbReference type="Proteomes" id="UP000019763">
    <property type="component" value="Unassembled WGS sequence"/>
</dbReference>
<gene>
    <name evidence="2" type="ORF">GNI_111420</name>
</gene>
<dbReference type="GeneID" id="22913938"/>
<dbReference type="VEuPathDB" id="CryptoDB:GNI_111420"/>
<protein>
    <submittedName>
        <fullName evidence="2">Uncharacterized protein</fullName>
    </submittedName>
</protein>
<comment type="caution">
    <text evidence="2">The sequence shown here is derived from an EMBL/GenBank/DDBJ whole genome shotgun (WGS) entry which is preliminary data.</text>
</comment>
<dbReference type="AlphaFoldDB" id="A0A023B3U5"/>
<evidence type="ECO:0000313" key="2">
    <source>
        <dbReference type="EMBL" id="EZG55532.1"/>
    </source>
</evidence>
<dbReference type="RefSeq" id="XP_011131518.1">
    <property type="nucleotide sequence ID" value="XM_011133216.1"/>
</dbReference>
<name>A0A023B3U5_GRENI</name>
<dbReference type="EMBL" id="AFNH02000832">
    <property type="protein sequence ID" value="EZG55532.1"/>
    <property type="molecule type" value="Genomic_DNA"/>
</dbReference>